<organism evidence="11 12">
    <name type="scientific">Lacticaseibacillus paracasei NRIC 0644</name>
    <dbReference type="NCBI Taxonomy" id="1435038"/>
    <lineage>
        <taxon>Bacteria</taxon>
        <taxon>Bacillati</taxon>
        <taxon>Bacillota</taxon>
        <taxon>Bacilli</taxon>
        <taxon>Lactobacillales</taxon>
        <taxon>Lactobacillaceae</taxon>
        <taxon>Lacticaseibacillus</taxon>
    </lineage>
</organism>
<protein>
    <recommendedName>
        <fullName evidence="7 8">Cell division protein FtsL</fullName>
    </recommendedName>
</protein>
<comment type="similarity">
    <text evidence="7">Belongs to the FtsL family.</text>
</comment>
<proteinExistence type="inferred from homology"/>
<accession>A0A0C9NXV1</accession>
<evidence type="ECO:0000256" key="2">
    <source>
        <dbReference type="ARBA" id="ARBA00022618"/>
    </source>
</evidence>
<dbReference type="EMBL" id="BAYM01000088">
    <property type="protein sequence ID" value="GAN36760.1"/>
    <property type="molecule type" value="Genomic_DNA"/>
</dbReference>
<dbReference type="Pfam" id="PF04977">
    <property type="entry name" value="DivIC"/>
    <property type="match status" value="1"/>
</dbReference>
<evidence type="ECO:0000256" key="10">
    <source>
        <dbReference type="SAM" id="MobiDB-lite"/>
    </source>
</evidence>
<dbReference type="GO" id="GO:0043093">
    <property type="term" value="P:FtsZ-dependent cytokinesis"/>
    <property type="evidence" value="ECO:0007669"/>
    <property type="project" value="UniProtKB-UniRule"/>
</dbReference>
<dbReference type="GeneID" id="57089946"/>
<gene>
    <name evidence="7" type="primary">ftsL</name>
    <name evidence="11" type="ORF">LC0644_1349</name>
</gene>
<dbReference type="InterPro" id="IPR007060">
    <property type="entry name" value="FtsL/DivIC"/>
</dbReference>
<keyword evidence="3 7" id="KW-0812">Transmembrane</keyword>
<evidence type="ECO:0000256" key="9">
    <source>
        <dbReference type="SAM" id="Coils"/>
    </source>
</evidence>
<evidence type="ECO:0000313" key="12">
    <source>
        <dbReference type="Proteomes" id="UP000032552"/>
    </source>
</evidence>
<keyword evidence="4 7" id="KW-1133">Transmembrane helix</keyword>
<dbReference type="NCBIfam" id="TIGR02209">
    <property type="entry name" value="ftsL_broad"/>
    <property type="match status" value="1"/>
</dbReference>
<dbReference type="GO" id="GO:0005886">
    <property type="term" value="C:plasma membrane"/>
    <property type="evidence" value="ECO:0007669"/>
    <property type="project" value="UniProtKB-SubCell"/>
</dbReference>
<evidence type="ECO:0000256" key="4">
    <source>
        <dbReference type="ARBA" id="ARBA00022989"/>
    </source>
</evidence>
<feature type="region of interest" description="Disordered" evidence="10">
    <location>
        <begin position="1"/>
        <end position="26"/>
    </location>
</feature>
<evidence type="ECO:0000256" key="7">
    <source>
        <dbReference type="HAMAP-Rule" id="MF_00910"/>
    </source>
</evidence>
<dbReference type="GO" id="GO:0032153">
    <property type="term" value="C:cell division site"/>
    <property type="evidence" value="ECO:0007669"/>
    <property type="project" value="UniProtKB-UniRule"/>
</dbReference>
<evidence type="ECO:0000256" key="1">
    <source>
        <dbReference type="ARBA" id="ARBA00022475"/>
    </source>
</evidence>
<comment type="caution">
    <text evidence="11">The sequence shown here is derived from an EMBL/GenBank/DDBJ whole genome shotgun (WGS) entry which is preliminary data.</text>
</comment>
<keyword evidence="1 7" id="KW-1003">Cell membrane</keyword>
<sequence length="121" mass="13469">MLESTARPLVQQPETPPIHKPVTTPAPNTHIAFSGFERTLMFACGVLATVVCVVCLFMQNRLSNTQRQYEDLQTQIAKQSQTTANLKQEIGELSNSERLDAFAKAHGFKVINGNIKRVDNK</sequence>
<evidence type="ECO:0000313" key="11">
    <source>
        <dbReference type="EMBL" id="GAN36760.1"/>
    </source>
</evidence>
<dbReference type="InterPro" id="IPR011922">
    <property type="entry name" value="Cell_div_FtsL"/>
</dbReference>
<feature type="coiled-coil region" evidence="9">
    <location>
        <begin position="55"/>
        <end position="89"/>
    </location>
</feature>
<feature type="transmembrane region" description="Helical" evidence="7">
    <location>
        <begin position="40"/>
        <end position="58"/>
    </location>
</feature>
<dbReference type="Proteomes" id="UP000032552">
    <property type="component" value="Unassembled WGS sequence"/>
</dbReference>
<dbReference type="RefSeq" id="WP_003565154.1">
    <property type="nucleotide sequence ID" value="NZ_BAYM01000088.1"/>
</dbReference>
<keyword evidence="6 7" id="KW-0131">Cell cycle</keyword>
<comment type="subcellular location">
    <subcellularLocation>
        <location evidence="7">Cell membrane</location>
        <topology evidence="7">Single-pass type II membrane protein</topology>
    </subcellularLocation>
    <text evidence="7">Localizes to the division septum where it forms a ring structure.</text>
</comment>
<dbReference type="HAMAP" id="MF_00910">
    <property type="entry name" value="FtsL"/>
    <property type="match status" value="1"/>
</dbReference>
<evidence type="ECO:0000256" key="3">
    <source>
        <dbReference type="ARBA" id="ARBA00022692"/>
    </source>
</evidence>
<evidence type="ECO:0000256" key="6">
    <source>
        <dbReference type="ARBA" id="ARBA00023306"/>
    </source>
</evidence>
<evidence type="ECO:0000256" key="8">
    <source>
        <dbReference type="NCBIfam" id="TIGR02209"/>
    </source>
</evidence>
<name>A0A0C9NXV1_LACPA</name>
<dbReference type="AlphaFoldDB" id="A0A0C9NXV1"/>
<evidence type="ECO:0000256" key="5">
    <source>
        <dbReference type="ARBA" id="ARBA00023136"/>
    </source>
</evidence>
<keyword evidence="9" id="KW-0175">Coiled coil</keyword>
<keyword evidence="5 7" id="KW-0472">Membrane</keyword>
<comment type="function">
    <text evidence="7">Essential cell division protein.</text>
</comment>
<reference evidence="12" key="1">
    <citation type="submission" date="2014-05" db="EMBL/GenBank/DDBJ databases">
        <title>Whole genome sequencing of Lactobacillus casei NRIC0644.</title>
        <authorList>
            <person name="Atarashi H."/>
            <person name="Yoshida Y."/>
            <person name="Fujimura S."/>
            <person name="Tanaka N."/>
            <person name="Shiwa Y."/>
            <person name="Yoshikawa H."/>
            <person name="Okada S."/>
            <person name="Nakagawa J."/>
        </authorList>
    </citation>
    <scope>NUCLEOTIDE SEQUENCE [LARGE SCALE GENOMIC DNA]</scope>
    <source>
        <strain evidence="12">NRIC0644</strain>
    </source>
</reference>
<keyword evidence="2 7" id="KW-0132">Cell division</keyword>